<feature type="compositionally biased region" description="Basic residues" evidence="1">
    <location>
        <begin position="118"/>
        <end position="129"/>
    </location>
</feature>
<name>A0A2S3I7H1_9POAL</name>
<feature type="compositionally biased region" description="Basic residues" evidence="1">
    <location>
        <begin position="98"/>
        <end position="109"/>
    </location>
</feature>
<gene>
    <name evidence="2" type="ORF">PAHAL_7G183900</name>
</gene>
<sequence>MVCTTCGKEGDHSAPDCPYRDLLARASRRHGPPRAPNRASPRVCPVCLHRPDPWRRRWDDDSSVRVSNLPRGHPRARPPPPPRPVRHRRARLPLARVAVRRRRARRGRGRGVGDRLARRGRPRRPRPPRRVGGAVRPSSAPDLREVLAGLRDLDPRDQSLGAHQRAGPPQPGLPVWHHQQRPPCRG</sequence>
<evidence type="ECO:0000256" key="1">
    <source>
        <dbReference type="SAM" id="MobiDB-lite"/>
    </source>
</evidence>
<dbReference type="Proteomes" id="UP000243499">
    <property type="component" value="Chromosome 7"/>
</dbReference>
<feature type="region of interest" description="Disordered" evidence="1">
    <location>
        <begin position="58"/>
        <end position="186"/>
    </location>
</feature>
<dbReference type="Gramene" id="PAN38599">
    <property type="protein sequence ID" value="PAN38599"/>
    <property type="gene ID" value="PAHAL_7G183900"/>
</dbReference>
<dbReference type="AlphaFoldDB" id="A0A2S3I7H1"/>
<protein>
    <submittedName>
        <fullName evidence="2">Uncharacterized protein</fullName>
    </submittedName>
</protein>
<organism evidence="2">
    <name type="scientific">Panicum hallii</name>
    <dbReference type="NCBI Taxonomy" id="206008"/>
    <lineage>
        <taxon>Eukaryota</taxon>
        <taxon>Viridiplantae</taxon>
        <taxon>Streptophyta</taxon>
        <taxon>Embryophyta</taxon>
        <taxon>Tracheophyta</taxon>
        <taxon>Spermatophyta</taxon>
        <taxon>Magnoliopsida</taxon>
        <taxon>Liliopsida</taxon>
        <taxon>Poales</taxon>
        <taxon>Poaceae</taxon>
        <taxon>PACMAD clade</taxon>
        <taxon>Panicoideae</taxon>
        <taxon>Panicodae</taxon>
        <taxon>Paniceae</taxon>
        <taxon>Panicinae</taxon>
        <taxon>Panicum</taxon>
        <taxon>Panicum sect. Panicum</taxon>
    </lineage>
</organism>
<dbReference type="EMBL" id="CM008052">
    <property type="protein sequence ID" value="PAN38599.1"/>
    <property type="molecule type" value="Genomic_DNA"/>
</dbReference>
<evidence type="ECO:0000313" key="2">
    <source>
        <dbReference type="EMBL" id="PAN38599.1"/>
    </source>
</evidence>
<reference evidence="2" key="1">
    <citation type="submission" date="2018-04" db="EMBL/GenBank/DDBJ databases">
        <title>WGS assembly of Panicum hallii.</title>
        <authorList>
            <person name="Lovell J."/>
            <person name="Jenkins J."/>
            <person name="Lowry D."/>
            <person name="Mamidi S."/>
            <person name="Sreedasyam A."/>
            <person name="Weng X."/>
            <person name="Barry K."/>
            <person name="Bonette J."/>
            <person name="Campitelli B."/>
            <person name="Daum C."/>
            <person name="Gordon S."/>
            <person name="Gould B."/>
            <person name="Lipzen A."/>
            <person name="Macqueen A."/>
            <person name="Palacio-Mejia J."/>
            <person name="Plott C."/>
            <person name="Shakirov E."/>
            <person name="Shu S."/>
            <person name="Yoshinaga Y."/>
            <person name="Zane M."/>
            <person name="Rokhsar D."/>
            <person name="Grimwood J."/>
            <person name="Schmutz J."/>
            <person name="Juenger T."/>
        </authorList>
    </citation>
    <scope>NUCLEOTIDE SEQUENCE [LARGE SCALE GENOMIC DNA]</scope>
    <source>
        <strain evidence="2">FIL2</strain>
    </source>
</reference>
<accession>A0A2S3I7H1</accession>
<proteinExistence type="predicted"/>